<proteinExistence type="predicted"/>
<reference evidence="3 4" key="1">
    <citation type="submission" date="2018-02" db="EMBL/GenBank/DDBJ databases">
        <title>Genomic Encyclopedia of Archaeal and Bacterial Type Strains, Phase II (KMG-II): from individual species to whole genera.</title>
        <authorList>
            <person name="Goeker M."/>
        </authorList>
    </citation>
    <scope>NUCLEOTIDE SEQUENCE [LARGE SCALE GENOMIC DNA]</scope>
    <source>
        <strain evidence="3 4">YU 961-1</strain>
    </source>
</reference>
<dbReference type="AlphaFoldDB" id="A0A2S6H0P7"/>
<dbReference type="InterPro" id="IPR051534">
    <property type="entry name" value="CBASS_pafABC_assoc_protein"/>
</dbReference>
<keyword evidence="3" id="KW-0647">Proteasome</keyword>
<dbReference type="Pfam" id="PF25583">
    <property type="entry name" value="WCX"/>
    <property type="match status" value="1"/>
</dbReference>
<dbReference type="Proteomes" id="UP000239203">
    <property type="component" value="Unassembled WGS sequence"/>
</dbReference>
<feature type="domain" description="WCX" evidence="2">
    <location>
        <begin position="268"/>
        <end position="340"/>
    </location>
</feature>
<evidence type="ECO:0000313" key="4">
    <source>
        <dbReference type="Proteomes" id="UP000239203"/>
    </source>
</evidence>
<dbReference type="PANTHER" id="PTHR34580:SF3">
    <property type="entry name" value="PROTEIN PAFB"/>
    <property type="match status" value="1"/>
</dbReference>
<accession>A0A2S6H0P7</accession>
<sequence>MFGCGGCRSRELGRYGARVSVARAERLVNLVLCLLSTRQYLSAERIRGIVPGYADAPTDEAFFRTFERDKTELRELGIPLEVGRTSAFDAVDGYRIARRDYELGEIDLEPDEAAAVALAVRLWDSPELTGAAHGALLKLRAAGVDVDQAAPTVVESKVRTTEPAFGPLLAAVQAGQAVAFDYRRPSPAELRERVLEPWGVVSWRGRWYVVGHDRDRRAPRCFRLSRVVGEVRKLGKPGVVRRPDDVDLMAFVANTNTVGGEPPQAAPALLWVADGRAAGLRRRAKVVGVREVDGVQGDLIEIDLLYPDSAATWIAGYGADALVLEPEILAKSVRERLIAAAEGAL</sequence>
<keyword evidence="4" id="KW-1185">Reference proteome</keyword>
<dbReference type="Pfam" id="PF13280">
    <property type="entry name" value="WYL"/>
    <property type="match status" value="1"/>
</dbReference>
<dbReference type="PANTHER" id="PTHR34580">
    <property type="match status" value="1"/>
</dbReference>
<dbReference type="InterPro" id="IPR057727">
    <property type="entry name" value="WCX_dom"/>
</dbReference>
<evidence type="ECO:0000259" key="2">
    <source>
        <dbReference type="Pfam" id="PF25583"/>
    </source>
</evidence>
<name>A0A2S6H0P7_9PSEU</name>
<evidence type="ECO:0000313" key="3">
    <source>
        <dbReference type="EMBL" id="PPK71038.1"/>
    </source>
</evidence>
<dbReference type="GO" id="GO:0000502">
    <property type="term" value="C:proteasome complex"/>
    <property type="evidence" value="ECO:0007669"/>
    <property type="project" value="UniProtKB-KW"/>
</dbReference>
<gene>
    <name evidence="3" type="ORF">CLV40_101224</name>
</gene>
<dbReference type="EMBL" id="PTIX01000001">
    <property type="protein sequence ID" value="PPK71038.1"/>
    <property type="molecule type" value="Genomic_DNA"/>
</dbReference>
<organism evidence="3 4">
    <name type="scientific">Actinokineospora auranticolor</name>
    <dbReference type="NCBI Taxonomy" id="155976"/>
    <lineage>
        <taxon>Bacteria</taxon>
        <taxon>Bacillati</taxon>
        <taxon>Actinomycetota</taxon>
        <taxon>Actinomycetes</taxon>
        <taxon>Pseudonocardiales</taxon>
        <taxon>Pseudonocardiaceae</taxon>
        <taxon>Actinokineospora</taxon>
    </lineage>
</organism>
<dbReference type="PROSITE" id="PS52050">
    <property type="entry name" value="WYL"/>
    <property type="match status" value="1"/>
</dbReference>
<evidence type="ECO:0000259" key="1">
    <source>
        <dbReference type="Pfam" id="PF13280"/>
    </source>
</evidence>
<comment type="caution">
    <text evidence="3">The sequence shown here is derived from an EMBL/GenBank/DDBJ whole genome shotgun (WGS) entry which is preliminary data.</text>
</comment>
<protein>
    <submittedName>
        <fullName evidence="3">Proteasome accessory factor B</fullName>
    </submittedName>
</protein>
<dbReference type="InterPro" id="IPR026881">
    <property type="entry name" value="WYL_dom"/>
</dbReference>
<feature type="domain" description="WYL" evidence="1">
    <location>
        <begin position="164"/>
        <end position="227"/>
    </location>
</feature>